<name>A0ABP0I4P4_9DINO</name>
<keyword evidence="6 9" id="KW-0472">Membrane</keyword>
<feature type="compositionally biased region" description="Polar residues" evidence="8">
    <location>
        <begin position="1364"/>
        <end position="1377"/>
    </location>
</feature>
<evidence type="ECO:0000256" key="6">
    <source>
        <dbReference type="ARBA" id="ARBA00023136"/>
    </source>
</evidence>
<dbReference type="InterPro" id="IPR002172">
    <property type="entry name" value="LDrepeatLR_classA_rpt"/>
</dbReference>
<evidence type="ECO:0000256" key="9">
    <source>
        <dbReference type="SAM" id="Phobius"/>
    </source>
</evidence>
<keyword evidence="11" id="KW-1185">Reference proteome</keyword>
<feature type="compositionally biased region" description="Basic residues" evidence="8">
    <location>
        <begin position="1408"/>
        <end position="1423"/>
    </location>
</feature>
<evidence type="ECO:0000256" key="7">
    <source>
        <dbReference type="ARBA" id="ARBA00023157"/>
    </source>
</evidence>
<evidence type="ECO:0000256" key="8">
    <source>
        <dbReference type="SAM" id="MobiDB-lite"/>
    </source>
</evidence>
<feature type="transmembrane region" description="Helical" evidence="9">
    <location>
        <begin position="1209"/>
        <end position="1234"/>
    </location>
</feature>
<dbReference type="EMBL" id="CAXAMM010002814">
    <property type="protein sequence ID" value="CAK8997557.1"/>
    <property type="molecule type" value="Genomic_DNA"/>
</dbReference>
<dbReference type="SUPFAM" id="SSF57424">
    <property type="entry name" value="LDL receptor-like module"/>
    <property type="match status" value="1"/>
</dbReference>
<keyword evidence="3 9" id="KW-0812">Transmembrane</keyword>
<evidence type="ECO:0000256" key="2">
    <source>
        <dbReference type="ARBA" id="ARBA00004308"/>
    </source>
</evidence>
<dbReference type="PANTHER" id="PTHR24270">
    <property type="entry name" value="LOW-DENSITY LIPOPROTEIN RECEPTOR-RELATED"/>
    <property type="match status" value="1"/>
</dbReference>
<proteinExistence type="predicted"/>
<evidence type="ECO:0000256" key="1">
    <source>
        <dbReference type="ARBA" id="ARBA00004167"/>
    </source>
</evidence>
<feature type="non-terminal residue" evidence="10">
    <location>
        <position position="1"/>
    </location>
</feature>
<dbReference type="InterPro" id="IPR023415">
    <property type="entry name" value="LDLR_class-A_CS"/>
</dbReference>
<evidence type="ECO:0000313" key="11">
    <source>
        <dbReference type="Proteomes" id="UP001642464"/>
    </source>
</evidence>
<keyword evidence="7" id="KW-1015">Disulfide bond</keyword>
<feature type="transmembrane region" description="Helical" evidence="9">
    <location>
        <begin position="1176"/>
        <end position="1197"/>
    </location>
</feature>
<feature type="region of interest" description="Disordered" evidence="8">
    <location>
        <begin position="1408"/>
        <end position="1474"/>
    </location>
</feature>
<comment type="caution">
    <text evidence="10">The sequence shown here is derived from an EMBL/GenBank/DDBJ whole genome shotgun (WGS) entry which is preliminary data.</text>
</comment>
<accession>A0ABP0I4P4</accession>
<dbReference type="PRINTS" id="PR00261">
    <property type="entry name" value="LDLRECEPTOR"/>
</dbReference>
<keyword evidence="5 9" id="KW-1133">Transmembrane helix</keyword>
<dbReference type="InterPro" id="IPR050685">
    <property type="entry name" value="LDLR"/>
</dbReference>
<dbReference type="CDD" id="cd00112">
    <property type="entry name" value="LDLa"/>
    <property type="match status" value="2"/>
</dbReference>
<dbReference type="SMART" id="SM00192">
    <property type="entry name" value="LDLa"/>
    <property type="match status" value="2"/>
</dbReference>
<gene>
    <name evidence="10" type="ORF">SCF082_LOCUS5250</name>
</gene>
<organism evidence="10 11">
    <name type="scientific">Durusdinium trenchii</name>
    <dbReference type="NCBI Taxonomy" id="1381693"/>
    <lineage>
        <taxon>Eukaryota</taxon>
        <taxon>Sar</taxon>
        <taxon>Alveolata</taxon>
        <taxon>Dinophyceae</taxon>
        <taxon>Suessiales</taxon>
        <taxon>Symbiodiniaceae</taxon>
        <taxon>Durusdinium</taxon>
    </lineage>
</organism>
<feature type="transmembrane region" description="Helical" evidence="9">
    <location>
        <begin position="1280"/>
        <end position="1308"/>
    </location>
</feature>
<protein>
    <submittedName>
        <fullName evidence="10">Uncharacterized protein</fullName>
    </submittedName>
</protein>
<reference evidence="10 11" key="1">
    <citation type="submission" date="2024-02" db="EMBL/GenBank/DDBJ databases">
        <authorList>
            <person name="Chen Y."/>
            <person name="Shah S."/>
            <person name="Dougan E. K."/>
            <person name="Thang M."/>
            <person name="Chan C."/>
        </authorList>
    </citation>
    <scope>NUCLEOTIDE SEQUENCE [LARGE SCALE GENOMIC DNA]</scope>
</reference>
<feature type="transmembrane region" description="Helical" evidence="9">
    <location>
        <begin position="1095"/>
        <end position="1113"/>
    </location>
</feature>
<dbReference type="Gene3D" id="4.10.400.10">
    <property type="entry name" value="Low-density Lipoprotein Receptor"/>
    <property type="match status" value="1"/>
</dbReference>
<feature type="region of interest" description="Disordered" evidence="8">
    <location>
        <begin position="1364"/>
        <end position="1385"/>
    </location>
</feature>
<keyword evidence="4" id="KW-0677">Repeat</keyword>
<dbReference type="Pfam" id="PF00057">
    <property type="entry name" value="Ldl_recept_a"/>
    <property type="match status" value="1"/>
</dbReference>
<feature type="compositionally biased region" description="Basic residues" evidence="8">
    <location>
        <begin position="1444"/>
        <end position="1454"/>
    </location>
</feature>
<evidence type="ECO:0000256" key="3">
    <source>
        <dbReference type="ARBA" id="ARBA00022692"/>
    </source>
</evidence>
<comment type="subcellular location">
    <subcellularLocation>
        <location evidence="2">Endomembrane system</location>
    </subcellularLocation>
    <subcellularLocation>
        <location evidence="1">Membrane</location>
        <topology evidence="1">Single-pass membrane protein</topology>
    </subcellularLocation>
</comment>
<evidence type="ECO:0000256" key="4">
    <source>
        <dbReference type="ARBA" id="ARBA00022737"/>
    </source>
</evidence>
<evidence type="ECO:0000313" key="10">
    <source>
        <dbReference type="EMBL" id="CAK8997557.1"/>
    </source>
</evidence>
<dbReference type="InterPro" id="IPR036055">
    <property type="entry name" value="LDL_receptor-like_sf"/>
</dbReference>
<evidence type="ECO:0000256" key="5">
    <source>
        <dbReference type="ARBA" id="ARBA00022989"/>
    </source>
</evidence>
<dbReference type="PROSITE" id="PS50068">
    <property type="entry name" value="LDLRA_2"/>
    <property type="match status" value="2"/>
</dbReference>
<dbReference type="PROSITE" id="PS01209">
    <property type="entry name" value="LDLRA_1"/>
    <property type="match status" value="1"/>
</dbReference>
<dbReference type="Proteomes" id="UP001642464">
    <property type="component" value="Unassembled WGS sequence"/>
</dbReference>
<feature type="transmembrane region" description="Helical" evidence="9">
    <location>
        <begin position="1051"/>
        <end position="1075"/>
    </location>
</feature>
<sequence length="1474" mass="161560">VCATRCNGFEECFHAIDEIGCRPCGNGSCDVPVGRCVDAVSGASACLECSSAAWNLSQPEQDLCQILDITGGQGSLAWQQCKESLCEHLGDGCNPTLPDFDPCRCLEARPSLEQREAFGCLVRGNWSAALRPALGLMALHHFDAVKAKKLEDEMELITLECTTLGEEGNESSGGCAATSYDRIEGPALLFTGLDWLQNEEEVATPAAQAWHLWVKTTCSSCAVAHLFGGAYLMVDENGHLATLSPTGGLWQPAGCAALNDDIFHFVGFSFGPDEGEQIFQDGATCGQRTIEVANSSGWSSAAAKSLVMFGGNTTSLSIFSGEMDAAAIFATEMTVQDLRHDMIAATWRGEGPTFAQRYLASACEDSRLANSNFPRCGLEVEQILAETWPCVQGDMCGCFAKLKGKRELQCSIGCAGSNLRRTLPKLLEERCSDELHLGKSCQTDGDCDSLFPPIGQEAKLVCDSDTFKCTFGTTFVLPQHLLEGSLCIARGRSSPPLERWQAQYLLAALTKNNASIFLTVETTDGCDLVDANVSTDFVTAHDGSTAFDRQAADFKTTVTETTTAMASLNETTTETSTGASTSEQATTSTAETTMDELLFEGKLEVSLDLPNVVVFGAGGVQQLRFKVNASADSTGLEGLLAVAEKIQGSLGSYVSQDPSPDLAHTDMKEEVPATLSKVIKDGSRVLNVSHIVLGTPLVSVTYQEPELCSSAEFECAPGVCALCPSDSCLCDGWQDCENGGDEDIWGLLVQRNVTTAECELLRNRSLTNTSVNENGTVEGDDPCFGVSGFPCNGTVCIPIPQHCDGIEDCPDGADEEGCPAMPESLDNETNVSFQWIAAVFFADQEVQCVRLSQPDGVVAPQVRVLSCDLEAILPGKLDLAKANGKHVPSPMRNPPANCRYMASIVTDTARVGQDNPPFVKADVDHVQGQAVFSSKQCAVGPKLQNYEIIGLATAELAYERDPGSTIVMCYCIQRMFLEPAVMLELDAEDKVAIMCSNFTDMAEGNYHRSWIRVGVIVVFNELFEATIRHTSTTVRYKDETTRLVRHFKNLFWFWLLNAAVMPALVSCTIPAAWGWLNRELELSTVPHGGMSMREWHGWVGSVITLSMACRVFIPQVPDLIAVCCRRCNRYRKARKMISQEDLKNLYVNPEFRIAEGFAEVTVTASIAMIFGPALPLLNVLAAVSCFTRYLVDWYIFLRHSRRPAMYDEIIARVSVNHLLMALVFRSATSILVWVDPTLFASDVEGCSFDETDVDSLRAQYFQENFRMFELFVNPTCNPGAWFFAFLPGLSAVGCLVVLPNLTIVRSILMVLCRRCRSKTGYLYDDVVKARLHRRIVASYQPRVHPGFQTAFKLMDLTANFNEQGLSDSSESHASTDLASEPEPEEENLAVTIFGKEYEDMEYFKRLKKEKKREKKEKKEKKKKESTDPFDDPDVNPYDLGAQEKHHKKRKKDKKDKKGDQNYSEAQALSGLVDF</sequence>